<protein>
    <recommendedName>
        <fullName evidence="6">Sialate O-acetylesterase domain-containing protein</fullName>
    </recommendedName>
</protein>
<feature type="domain" description="Sialate O-acetylesterase" evidence="2">
    <location>
        <begin position="144"/>
        <end position="370"/>
    </location>
</feature>
<evidence type="ECO:0000313" key="4">
    <source>
        <dbReference type="EMBL" id="PQA58404.1"/>
    </source>
</evidence>
<evidence type="ECO:0000313" key="5">
    <source>
        <dbReference type="Proteomes" id="UP000239590"/>
    </source>
</evidence>
<name>A0A2S7IL02_9BACT</name>
<dbReference type="GO" id="GO:0016788">
    <property type="term" value="F:hydrolase activity, acting on ester bonds"/>
    <property type="evidence" value="ECO:0007669"/>
    <property type="project" value="UniProtKB-ARBA"/>
</dbReference>
<comment type="caution">
    <text evidence="4">The sequence shown here is derived from an EMBL/GenBank/DDBJ whole genome shotgun (WGS) entry which is preliminary data.</text>
</comment>
<sequence>MHRRHTYVVSNPNTRLLPIKNHCMKLFFTWIFSIATLGAVLGQVTFSKIPADNQLFPRNEQSEGTVAIAGTVTDASVTKISVQIFRGSNLYRYASQNLSFQNGRASFALNPTIKAETVEYQARIYIVKNRDSTLYATRVNLVAGDVYLISGQSNAVAGGEGPDYILYDPQQNEFCRTYTTSYAAEGPKWVVANGLSVNVGVWGTELQRLIRQNNQIPTCILNNGSGGQPITFFNDRNSANPSDLATDYGRALHRSMMAGVQNQVKAIFWRQGEAEIGGLSSQMLEYPAQFDKLYRGWKQDYPGLQKVYVTQTGIQPAGVGDRPAFVRDFQRRTAQLYPDVRTITTMGLLGHDGIHYRAQDNVIFAHNLYRMVNRDFYGSTDTLQINSPDPRKIYYSNTQQTQLTIEFDIDQELVAQKSFVGTSVLNGQQFTLYLKDYIYLDGQSGSVDSLRAEGNKVHVYLNKPATATRLTYLPPVVPTGHAIAYTGPYLLNKREQYAFCFENVAIGPYQPNQTFLATNVDLYEVALRWNLLPNTLETKLERQENLGTFTALGTLPANSITYTDKSVAPGSRYIYRLRTTLQSGIELTTLLLVMMPLPTSVEKPASWSVQLIPNPAQEEVLVQLSKAQPVRITLLDQTGRILGEQQATQAESRLRIGHLPSGLYLLRVQTNERTHTQRLVVQH</sequence>
<dbReference type="InterPro" id="IPR005181">
    <property type="entry name" value="SASA"/>
</dbReference>
<evidence type="ECO:0000259" key="3">
    <source>
        <dbReference type="Pfam" id="PF18962"/>
    </source>
</evidence>
<organism evidence="4 5">
    <name type="scientific">Siphonobacter curvatus</name>
    <dbReference type="NCBI Taxonomy" id="2094562"/>
    <lineage>
        <taxon>Bacteria</taxon>
        <taxon>Pseudomonadati</taxon>
        <taxon>Bacteroidota</taxon>
        <taxon>Cytophagia</taxon>
        <taxon>Cytophagales</taxon>
        <taxon>Cytophagaceae</taxon>
        <taxon>Siphonobacter</taxon>
    </lineage>
</organism>
<dbReference type="InterPro" id="IPR013783">
    <property type="entry name" value="Ig-like_fold"/>
</dbReference>
<accession>A0A2S7IL02</accession>
<dbReference type="AlphaFoldDB" id="A0A2S7IL02"/>
<dbReference type="SUPFAM" id="SSF52266">
    <property type="entry name" value="SGNH hydrolase"/>
    <property type="match status" value="1"/>
</dbReference>
<dbReference type="NCBIfam" id="TIGR04183">
    <property type="entry name" value="Por_Secre_tail"/>
    <property type="match status" value="1"/>
</dbReference>
<evidence type="ECO:0008006" key="6">
    <source>
        <dbReference type="Google" id="ProtNLM"/>
    </source>
</evidence>
<proteinExistence type="predicted"/>
<evidence type="ECO:0000256" key="1">
    <source>
        <dbReference type="ARBA" id="ARBA00022801"/>
    </source>
</evidence>
<dbReference type="Pfam" id="PF03629">
    <property type="entry name" value="SASA"/>
    <property type="match status" value="1"/>
</dbReference>
<dbReference type="Gene3D" id="3.40.50.1110">
    <property type="entry name" value="SGNH hydrolase"/>
    <property type="match status" value="1"/>
</dbReference>
<dbReference type="Proteomes" id="UP000239590">
    <property type="component" value="Unassembled WGS sequence"/>
</dbReference>
<gene>
    <name evidence="4" type="ORF">C5O19_01645</name>
</gene>
<dbReference type="EMBL" id="PTRA01000001">
    <property type="protein sequence ID" value="PQA58404.1"/>
    <property type="molecule type" value="Genomic_DNA"/>
</dbReference>
<dbReference type="Gene3D" id="2.60.40.10">
    <property type="entry name" value="Immunoglobulins"/>
    <property type="match status" value="1"/>
</dbReference>
<feature type="domain" description="Secretion system C-terminal sorting" evidence="3">
    <location>
        <begin position="613"/>
        <end position="681"/>
    </location>
</feature>
<keyword evidence="5" id="KW-1185">Reference proteome</keyword>
<reference evidence="5" key="1">
    <citation type="submission" date="2018-02" db="EMBL/GenBank/DDBJ databases">
        <title>Genome sequencing of Solimonas sp. HR-BB.</title>
        <authorList>
            <person name="Lee Y."/>
            <person name="Jeon C.O."/>
        </authorList>
    </citation>
    <scope>NUCLEOTIDE SEQUENCE [LARGE SCALE GENOMIC DNA]</scope>
    <source>
        <strain evidence="5">HR-U</strain>
    </source>
</reference>
<dbReference type="InterPro" id="IPR036514">
    <property type="entry name" value="SGNH_hydro_sf"/>
</dbReference>
<dbReference type="Pfam" id="PF18962">
    <property type="entry name" value="Por_Secre_tail"/>
    <property type="match status" value="1"/>
</dbReference>
<evidence type="ECO:0000259" key="2">
    <source>
        <dbReference type="Pfam" id="PF03629"/>
    </source>
</evidence>
<dbReference type="OrthoDB" id="926075at2"/>
<dbReference type="InterPro" id="IPR026444">
    <property type="entry name" value="Secre_tail"/>
</dbReference>
<keyword evidence="1" id="KW-0378">Hydrolase</keyword>